<proteinExistence type="predicted"/>
<evidence type="ECO:0000313" key="2">
    <source>
        <dbReference type="Proteomes" id="UP000021053"/>
    </source>
</evidence>
<dbReference type="Pfam" id="PF03069">
    <property type="entry name" value="FmdA_AmdA"/>
    <property type="match status" value="1"/>
</dbReference>
<sequence length="378" mass="41030">MAGTTHYVKIDKTKTLAEEPLTGHNRWHEDIPPILTVDPGDTVVLDVRDAWDSQFDKDTTNDDVGRATTDLVHPHTGPVYVRDAEPGDLLEVRIGPTRCDRWGYTVQVPGFGFLRETYQAPHITKWDIADNWATSEQIPGVRIPGAPFMGSIGVAPSTSLRETYLRREAELLARGGAVKGPEPRGAVPADPAIADEALRTIPPREIAGNIDVKQLTAGTTMLIPVATEGALFSVADAHFAQGDGEVCGTAIEVAATFTAELRLRKGEARRRGVQGLQFFRDALATGHGTTEPAWSTPTRFYATTGLPIRADGTNESEDTSLAAANALHQMIAYLVDEWGYDEQQAYTICSVAVDLKISEMVDVPNFVVTAVLPLDIFI</sequence>
<dbReference type="InterPro" id="IPR004304">
    <property type="entry name" value="FmdA_AmdA"/>
</dbReference>
<reference evidence="1 2" key="1">
    <citation type="submission" date="2013-07" db="EMBL/GenBank/DDBJ databases">
        <authorList>
            <consortium name="DOE Joint Genome Institute"/>
            <person name="Eisen J."/>
            <person name="Huntemann M."/>
            <person name="Han J."/>
            <person name="Chen A."/>
            <person name="Kyrpides N."/>
            <person name="Mavromatis K."/>
            <person name="Markowitz V."/>
            <person name="Palaniappan K."/>
            <person name="Ivanova N."/>
            <person name="Schaumberg A."/>
            <person name="Pati A."/>
            <person name="Liolios K."/>
            <person name="Nordberg H.P."/>
            <person name="Cantor M.N."/>
            <person name="Hua S.X."/>
            <person name="Woyke T."/>
        </authorList>
    </citation>
    <scope>NUCLEOTIDE SEQUENCE [LARGE SCALE GENOMIC DNA]</scope>
    <source>
        <strain evidence="1 2">DSM 44712</strain>
    </source>
</reference>
<dbReference type="AlphaFoldDB" id="A0A010Z4J1"/>
<accession>A0A010Z4J1</accession>
<comment type="caution">
    <text evidence="1">The sequence shown here is derived from an EMBL/GenBank/DDBJ whole genome shotgun (WGS) entry which is preliminary data.</text>
</comment>
<dbReference type="Gene3D" id="3.10.28.20">
    <property type="entry name" value="Acetamidase/Formamidase-like domains"/>
    <property type="match status" value="1"/>
</dbReference>
<dbReference type="Gene3D" id="2.60.120.580">
    <property type="entry name" value="Acetamidase/Formamidase-like domains"/>
    <property type="match status" value="1"/>
</dbReference>
<dbReference type="SUPFAM" id="SSF141130">
    <property type="entry name" value="Acetamidase/Formamidase-like"/>
    <property type="match status" value="1"/>
</dbReference>
<dbReference type="Proteomes" id="UP000021053">
    <property type="component" value="Unassembled WGS sequence"/>
</dbReference>
<dbReference type="HOGENOM" id="CLU_032013_1_0_11"/>
<dbReference type="EMBL" id="JFBT01000001">
    <property type="protein sequence ID" value="EXG82258.1"/>
    <property type="molecule type" value="Genomic_DNA"/>
</dbReference>
<organism evidence="1 2">
    <name type="scientific">Cryptosporangium arvum DSM 44712</name>
    <dbReference type="NCBI Taxonomy" id="927661"/>
    <lineage>
        <taxon>Bacteria</taxon>
        <taxon>Bacillati</taxon>
        <taxon>Actinomycetota</taxon>
        <taxon>Actinomycetes</taxon>
        <taxon>Cryptosporangiales</taxon>
        <taxon>Cryptosporangiaceae</taxon>
        <taxon>Cryptosporangium</taxon>
    </lineage>
</organism>
<keyword evidence="2" id="KW-1185">Reference proteome</keyword>
<name>A0A010Z4J1_9ACTN</name>
<evidence type="ECO:0000313" key="1">
    <source>
        <dbReference type="EMBL" id="EXG82258.1"/>
    </source>
</evidence>
<dbReference type="OrthoDB" id="9785236at2"/>
<protein>
    <submittedName>
        <fullName evidence="1">Putative acetamidase/formamidase</fullName>
    </submittedName>
</protein>
<gene>
    <name evidence="1" type="ORF">CryarDRAFT_3423</name>
</gene>
<dbReference type="GO" id="GO:0016811">
    <property type="term" value="F:hydrolase activity, acting on carbon-nitrogen (but not peptide) bonds, in linear amides"/>
    <property type="evidence" value="ECO:0007669"/>
    <property type="project" value="InterPro"/>
</dbReference>
<dbReference type="PANTHER" id="PTHR31891">
    <property type="entry name" value="FORMAMIDASE C869.04-RELATED"/>
    <property type="match status" value="1"/>
</dbReference>
<dbReference type="PANTHER" id="PTHR31891:SF1">
    <property type="entry name" value="FORMAMIDASE C869.04-RELATED"/>
    <property type="match status" value="1"/>
</dbReference>